<dbReference type="CDD" id="cd03784">
    <property type="entry name" value="GT1_Gtf-like"/>
    <property type="match status" value="1"/>
</dbReference>
<gene>
    <name evidence="6" type="ORF">TIFTF001_013712</name>
</gene>
<organism evidence="6 7">
    <name type="scientific">Ficus carica</name>
    <name type="common">Common fig</name>
    <dbReference type="NCBI Taxonomy" id="3494"/>
    <lineage>
        <taxon>Eukaryota</taxon>
        <taxon>Viridiplantae</taxon>
        <taxon>Streptophyta</taxon>
        <taxon>Embryophyta</taxon>
        <taxon>Tracheophyta</taxon>
        <taxon>Spermatophyta</taxon>
        <taxon>Magnoliopsida</taxon>
        <taxon>eudicotyledons</taxon>
        <taxon>Gunneridae</taxon>
        <taxon>Pentapetalae</taxon>
        <taxon>rosids</taxon>
        <taxon>fabids</taxon>
        <taxon>Rosales</taxon>
        <taxon>Moraceae</taxon>
        <taxon>Ficeae</taxon>
        <taxon>Ficus</taxon>
    </lineage>
</organism>
<dbReference type="AlphaFoldDB" id="A0AA87ZY85"/>
<dbReference type="FunFam" id="3.40.50.2000:FF:000020">
    <property type="entry name" value="Glycosyltransferase"/>
    <property type="match status" value="1"/>
</dbReference>
<evidence type="ECO:0000313" key="7">
    <source>
        <dbReference type="Proteomes" id="UP001187192"/>
    </source>
</evidence>
<evidence type="ECO:0000256" key="2">
    <source>
        <dbReference type="ARBA" id="ARBA00022676"/>
    </source>
</evidence>
<dbReference type="PROSITE" id="PS00375">
    <property type="entry name" value="UDPGT"/>
    <property type="match status" value="1"/>
</dbReference>
<evidence type="ECO:0000256" key="5">
    <source>
        <dbReference type="RuleBase" id="RU362057"/>
    </source>
</evidence>
<dbReference type="Pfam" id="PF00201">
    <property type="entry name" value="UDPGT"/>
    <property type="match status" value="1"/>
</dbReference>
<dbReference type="Gene3D" id="3.40.50.2000">
    <property type="entry name" value="Glycogen Phosphorylase B"/>
    <property type="match status" value="2"/>
</dbReference>
<proteinExistence type="inferred from homology"/>
<evidence type="ECO:0000256" key="3">
    <source>
        <dbReference type="ARBA" id="ARBA00022679"/>
    </source>
</evidence>
<dbReference type="EMBL" id="BTGU01000018">
    <property type="protein sequence ID" value="GMN44508.1"/>
    <property type="molecule type" value="Genomic_DNA"/>
</dbReference>
<evidence type="ECO:0000256" key="4">
    <source>
        <dbReference type="RuleBase" id="RU003718"/>
    </source>
</evidence>
<keyword evidence="7" id="KW-1185">Reference proteome</keyword>
<dbReference type="InterPro" id="IPR002213">
    <property type="entry name" value="UDP_glucos_trans"/>
</dbReference>
<comment type="caution">
    <text evidence="6">The sequence shown here is derived from an EMBL/GenBank/DDBJ whole genome shotgun (WGS) entry which is preliminary data.</text>
</comment>
<dbReference type="FunFam" id="3.40.50.2000:FF:000095">
    <property type="entry name" value="Glycosyltransferase"/>
    <property type="match status" value="1"/>
</dbReference>
<evidence type="ECO:0000256" key="1">
    <source>
        <dbReference type="ARBA" id="ARBA00009995"/>
    </source>
</evidence>
<keyword evidence="3 4" id="KW-0808">Transferase</keyword>
<evidence type="ECO:0000313" key="6">
    <source>
        <dbReference type="EMBL" id="GMN44508.1"/>
    </source>
</evidence>
<dbReference type="Proteomes" id="UP001187192">
    <property type="component" value="Unassembled WGS sequence"/>
</dbReference>
<keyword evidence="2 4" id="KW-0328">Glycosyltransferase</keyword>
<dbReference type="SUPFAM" id="SSF53756">
    <property type="entry name" value="UDP-Glycosyltransferase/glycogen phosphorylase"/>
    <property type="match status" value="1"/>
</dbReference>
<protein>
    <recommendedName>
        <fullName evidence="5">Glycosyltransferase</fullName>
        <ecNumber evidence="5">2.4.1.-</ecNumber>
    </recommendedName>
</protein>
<dbReference type="InterPro" id="IPR035595">
    <property type="entry name" value="UDP_glycos_trans_CS"/>
</dbReference>
<dbReference type="EC" id="2.4.1.-" evidence="5"/>
<dbReference type="InterPro" id="IPR050481">
    <property type="entry name" value="UDP-glycosyltransf_plant"/>
</dbReference>
<reference evidence="6" key="1">
    <citation type="submission" date="2023-07" db="EMBL/GenBank/DDBJ databases">
        <title>draft genome sequence of fig (Ficus carica).</title>
        <authorList>
            <person name="Takahashi T."/>
            <person name="Nishimura K."/>
        </authorList>
    </citation>
    <scope>NUCLEOTIDE SEQUENCE</scope>
</reference>
<sequence>MAEAVVLYPTPAIGHLISMVELGKLLLTSNPSLSIHILIAAPPYNAGDTASYISATTPSITFHHLPPISLPPELSAASPHHETLTFEVIRLNKPVVSQALLSISHTHSVHAFVIDLFCGSTLPVAADLNIPTYFFYTSGAATLASFLYFPTLHKTIPKSFKDLHNTLLHIPGAPPIPATDMAKPLLDRHDKAYQFFLESSINLPKSKGIIVNTFESLEPRSLEVIREGLCVPDAQTPPIYCIGPLIMTKEHQGPRSECLKWLDSQPKRSVVFLCFGSLGLFSAEQLKEIAEGLERSGQRFLWVVRKPPPEKNQSVGVSASPEPELESLLPQGFLDRTKDRGLVVKNWAPQVEVLSHESVGGFVSHCGWNSVLESVKCAGVPMVAWPLYAEQRFNRVVLVEEIKIALPMNESDDGFVRASEVEKRVTELMTSFESSDSVRRRAVSMKDEARAALGDGGSSRVALTELTELWKRC</sequence>
<name>A0AA87ZY85_FICCA</name>
<dbReference type="PANTHER" id="PTHR48048">
    <property type="entry name" value="GLYCOSYLTRANSFERASE"/>
    <property type="match status" value="1"/>
</dbReference>
<dbReference type="GO" id="GO:0035251">
    <property type="term" value="F:UDP-glucosyltransferase activity"/>
    <property type="evidence" value="ECO:0007669"/>
    <property type="project" value="InterPro"/>
</dbReference>
<comment type="similarity">
    <text evidence="1 4">Belongs to the UDP-glycosyltransferase family.</text>
</comment>
<dbReference type="PANTHER" id="PTHR48048:SF30">
    <property type="entry name" value="GLYCOSYLTRANSFERASE"/>
    <property type="match status" value="1"/>
</dbReference>
<accession>A0AA87ZY85</accession>